<name>A0AAW6KC72_9BACI</name>
<dbReference type="InterPro" id="IPR015397">
    <property type="entry name" value="Glyco_trans_A_1"/>
</dbReference>
<dbReference type="Pfam" id="PF09318">
    <property type="entry name" value="Glyco_trans_A_1"/>
    <property type="match status" value="1"/>
</dbReference>
<organism evidence="2 3">
    <name type="scientific">Bacillus paralicheniformis</name>
    <dbReference type="NCBI Taxonomy" id="1648923"/>
    <lineage>
        <taxon>Bacteria</taxon>
        <taxon>Bacillati</taxon>
        <taxon>Bacillota</taxon>
        <taxon>Bacilli</taxon>
        <taxon>Bacillales</taxon>
        <taxon>Bacillaceae</taxon>
        <taxon>Bacillus</taxon>
    </lineage>
</organism>
<feature type="domain" description="Glycosyl transferase 1" evidence="1">
    <location>
        <begin position="1"/>
        <end position="92"/>
    </location>
</feature>
<dbReference type="Gene3D" id="3.40.50.2000">
    <property type="entry name" value="Glycogen Phosphorylase B"/>
    <property type="match status" value="1"/>
</dbReference>
<evidence type="ECO:0000313" key="3">
    <source>
        <dbReference type="Proteomes" id="UP001216709"/>
    </source>
</evidence>
<dbReference type="EMBL" id="JARAFO010000004">
    <property type="protein sequence ID" value="MDE1451271.1"/>
    <property type="molecule type" value="Genomic_DNA"/>
</dbReference>
<gene>
    <name evidence="2" type="ORF">PVN32_03670</name>
</gene>
<evidence type="ECO:0000313" key="2">
    <source>
        <dbReference type="EMBL" id="MDE1451271.1"/>
    </source>
</evidence>
<protein>
    <submittedName>
        <fullName evidence="2">Alpha-glucosyltransferase N-terminal domain-containing protein</fullName>
    </submittedName>
</protein>
<sequence length="99" mass="11249">MSGSIPDDYGELTKSLLLRSKLFGEHGIPTAFLTFRFDIAFKTKKKKLYDQQKVAPALTRILNMYEDFLGKKTSGRLYAEHMSLAKMKKKAGDDLGCQR</sequence>
<reference evidence="2" key="1">
    <citation type="submission" date="2022-12" db="EMBL/GenBank/DDBJ databases">
        <title>Draft Genome Sequences of Bacillus licheniformis and Bacillus paralicheniformis strains isolated from Irish skim milk powders.</title>
        <authorList>
            <person name="Lourenco A."/>
            <person name="Li F."/>
            <person name="Geraldine D."/>
            <person name="Tobin J.T."/>
            <person name="Butler F."/>
            <person name="Jordan K."/>
            <person name="Obrien T."/>
        </authorList>
    </citation>
    <scope>NUCLEOTIDE SEQUENCE</scope>
    <source>
        <strain evidence="2">3370</strain>
    </source>
</reference>
<comment type="caution">
    <text evidence="2">The sequence shown here is derived from an EMBL/GenBank/DDBJ whole genome shotgun (WGS) entry which is preliminary data.</text>
</comment>
<dbReference type="AlphaFoldDB" id="A0AAW6KC72"/>
<accession>A0AAW6KC72</accession>
<evidence type="ECO:0000259" key="1">
    <source>
        <dbReference type="Pfam" id="PF09318"/>
    </source>
</evidence>
<dbReference type="Proteomes" id="UP001216709">
    <property type="component" value="Unassembled WGS sequence"/>
</dbReference>
<proteinExistence type="predicted"/>
<dbReference type="RefSeq" id="WP_059232028.1">
    <property type="nucleotide sequence ID" value="NZ_AP025342.1"/>
</dbReference>